<dbReference type="Proteomes" id="UP000067626">
    <property type="component" value="Chromosome"/>
</dbReference>
<feature type="signal peptide" evidence="2">
    <location>
        <begin position="1"/>
        <end position="17"/>
    </location>
</feature>
<evidence type="ECO:0000313" key="4">
    <source>
        <dbReference type="Proteomes" id="UP000067626"/>
    </source>
</evidence>
<proteinExistence type="predicted"/>
<evidence type="ECO:0008006" key="5">
    <source>
        <dbReference type="Google" id="ProtNLM"/>
    </source>
</evidence>
<evidence type="ECO:0000256" key="2">
    <source>
        <dbReference type="SAM" id="SignalP"/>
    </source>
</evidence>
<accession>A0A0K1ETR4</accession>
<gene>
    <name evidence="3" type="ORF">CMC5_082610</name>
</gene>
<evidence type="ECO:0000313" key="3">
    <source>
        <dbReference type="EMBL" id="AKT44023.1"/>
    </source>
</evidence>
<reference evidence="3 4" key="1">
    <citation type="submission" date="2015-07" db="EMBL/GenBank/DDBJ databases">
        <title>Genome analysis of myxobacterium Chondromyces crocatus Cm c5 reveals a high potential for natural compound synthesis and the genetic basis for the loss of fruiting body formation.</title>
        <authorList>
            <person name="Zaburannyi N."/>
            <person name="Bunk B."/>
            <person name="Maier J."/>
            <person name="Overmann J."/>
            <person name="Mueller R."/>
        </authorList>
    </citation>
    <scope>NUCLEOTIDE SEQUENCE [LARGE SCALE GENOMIC DNA]</scope>
    <source>
        <strain evidence="3 4">Cm c5</strain>
    </source>
</reference>
<dbReference type="PROSITE" id="PS51257">
    <property type="entry name" value="PROKAR_LIPOPROTEIN"/>
    <property type="match status" value="1"/>
</dbReference>
<sequence length="261" mass="28012">MRCFLAVGVLAASALLAACEQEDDASGGVDGSTVAEGSGDGSTPDESVVFQPRGGITTRRPVDRSPPVDPDLQGFIAAPPIHALDLSGLQPREPFTYVEMRQVIGRSTPQVQSSAGTKCGESRYRARCIAQFDALLPRADLGGFNRSCMPIGCSSYLAVNRGESNFVLAADWQLIREFGEVDSTEEALLLVSSAGYRWDGQGDVMRGGIREVVDGYEVIALRYTSTCAPIVEERSKLFVSRDGSISTLDVEEISRIPNLCI</sequence>
<dbReference type="KEGG" id="ccro:CMC5_082610"/>
<dbReference type="OrthoDB" id="768050at2"/>
<dbReference type="EMBL" id="CP012159">
    <property type="protein sequence ID" value="AKT44023.1"/>
    <property type="molecule type" value="Genomic_DNA"/>
</dbReference>
<dbReference type="STRING" id="52.CMC5_082610"/>
<protein>
    <recommendedName>
        <fullName evidence="5">Secreted protein</fullName>
    </recommendedName>
</protein>
<dbReference type="RefSeq" id="WP_050435417.1">
    <property type="nucleotide sequence ID" value="NZ_CP012159.1"/>
</dbReference>
<name>A0A0K1ETR4_CHOCO</name>
<keyword evidence="2" id="KW-0732">Signal</keyword>
<feature type="chain" id="PRO_5005459991" description="Secreted protein" evidence="2">
    <location>
        <begin position="18"/>
        <end position="261"/>
    </location>
</feature>
<feature type="region of interest" description="Disordered" evidence="1">
    <location>
        <begin position="25"/>
        <end position="67"/>
    </location>
</feature>
<organism evidence="3 4">
    <name type="scientific">Chondromyces crocatus</name>
    <dbReference type="NCBI Taxonomy" id="52"/>
    <lineage>
        <taxon>Bacteria</taxon>
        <taxon>Pseudomonadati</taxon>
        <taxon>Myxococcota</taxon>
        <taxon>Polyangia</taxon>
        <taxon>Polyangiales</taxon>
        <taxon>Polyangiaceae</taxon>
        <taxon>Chondromyces</taxon>
    </lineage>
</organism>
<evidence type="ECO:0000256" key="1">
    <source>
        <dbReference type="SAM" id="MobiDB-lite"/>
    </source>
</evidence>
<dbReference type="AlphaFoldDB" id="A0A0K1ETR4"/>
<keyword evidence="4" id="KW-1185">Reference proteome</keyword>